<feature type="domain" description="Major facilitator superfamily (MFS) profile" evidence="7">
    <location>
        <begin position="29"/>
        <end position="444"/>
    </location>
</feature>
<dbReference type="InterPro" id="IPR051337">
    <property type="entry name" value="OPA_Antiporter"/>
</dbReference>
<dbReference type="GO" id="GO:0061513">
    <property type="term" value="F:glucose 6-phosphate:phosphate antiporter activity"/>
    <property type="evidence" value="ECO:0007669"/>
    <property type="project" value="TreeGrafter"/>
</dbReference>
<evidence type="ECO:0000256" key="3">
    <source>
        <dbReference type="ARBA" id="ARBA00022989"/>
    </source>
</evidence>
<organism evidence="8 9">
    <name type="scientific">Opitutus terrae (strain DSM 11246 / JCM 15787 / PB90-1)</name>
    <dbReference type="NCBI Taxonomy" id="452637"/>
    <lineage>
        <taxon>Bacteria</taxon>
        <taxon>Pseudomonadati</taxon>
        <taxon>Verrucomicrobiota</taxon>
        <taxon>Opitutia</taxon>
        <taxon>Opitutales</taxon>
        <taxon>Opitutaceae</taxon>
        <taxon>Opitutus</taxon>
    </lineage>
</organism>
<dbReference type="RefSeq" id="WP_012374384.1">
    <property type="nucleotide sequence ID" value="NC_010571.1"/>
</dbReference>
<gene>
    <name evidence="8" type="ordered locus">Oter_1562</name>
</gene>
<dbReference type="InterPro" id="IPR036259">
    <property type="entry name" value="MFS_trans_sf"/>
</dbReference>
<comment type="subcellular location">
    <subcellularLocation>
        <location evidence="1">Endomembrane system</location>
        <topology evidence="1">Multi-pass membrane protein</topology>
    </subcellularLocation>
</comment>
<dbReference type="AlphaFoldDB" id="B1ZTR0"/>
<evidence type="ECO:0000313" key="9">
    <source>
        <dbReference type="Proteomes" id="UP000007013"/>
    </source>
</evidence>
<accession>B1ZTR0</accession>
<evidence type="ECO:0000256" key="6">
    <source>
        <dbReference type="SAM" id="Phobius"/>
    </source>
</evidence>
<sequence length="450" mass="49465">MSSDAGHPSRPVLQPPHPPHPPGLRARRGLNWATVGLMYTSYYFCRYNFSYANKAIKDEFGFTNSDMATMLSAQFIAYGCGQIINGLLTDRIGGKKAMLIGAAGTITVNLLFGAASFWGMLSLFSLLWGLNGYIQSFGSPGFIKINSAWFSEKQRGTFAGIFGFMINLGRLAANKLLPLLLAGFAIGTMMNVPPLHWRWVFWVPAIIASIVAVVFAFVVKDTPEEAGFHDVFKGEADHAETNVRAEIWPVLTHIVTNPMVWIIALAYACTGAVRQAIDQWFPVYFQEVHHLKMTGAQFQWLGYMIPLVASCGSFLSGWVSDRFFQSRRAPVAGAVYIIEMVVILAATQVHTVGWAIGFFIMVSFTVNSTHSLLGPAAAMDIGGRKMAAFASGCIDAFQYFGAALGMTILGYVLDNYGWGYYFYYMLPFGVVGSILMFSIAHRKSLKKGAK</sequence>
<keyword evidence="3 6" id="KW-1133">Transmembrane helix</keyword>
<dbReference type="SUPFAM" id="SSF103473">
    <property type="entry name" value="MFS general substrate transporter"/>
    <property type="match status" value="1"/>
</dbReference>
<feature type="transmembrane region" description="Helical" evidence="6">
    <location>
        <begin position="331"/>
        <end position="349"/>
    </location>
</feature>
<dbReference type="OrthoDB" id="9766638at2"/>
<proteinExistence type="predicted"/>
<dbReference type="Pfam" id="PF07690">
    <property type="entry name" value="MFS_1"/>
    <property type="match status" value="1"/>
</dbReference>
<dbReference type="GO" id="GO:0016020">
    <property type="term" value="C:membrane"/>
    <property type="evidence" value="ECO:0007669"/>
    <property type="project" value="InterPro"/>
</dbReference>
<feature type="compositionally biased region" description="Pro residues" evidence="5">
    <location>
        <begin position="13"/>
        <end position="22"/>
    </location>
</feature>
<dbReference type="Gene3D" id="1.20.1250.20">
    <property type="entry name" value="MFS general substrate transporter like domains"/>
    <property type="match status" value="2"/>
</dbReference>
<feature type="transmembrane region" description="Helical" evidence="6">
    <location>
        <begin position="421"/>
        <end position="440"/>
    </location>
</feature>
<keyword evidence="2 6" id="KW-0812">Transmembrane</keyword>
<keyword evidence="9" id="KW-1185">Reference proteome</keyword>
<dbReference type="EMBL" id="CP001032">
    <property type="protein sequence ID" value="ACB74846.1"/>
    <property type="molecule type" value="Genomic_DNA"/>
</dbReference>
<reference evidence="8 9" key="1">
    <citation type="journal article" date="2011" name="J. Bacteriol.">
        <title>Genome sequence of the verrucomicrobium Opitutus terrae PB90-1, an abundant inhabitant of rice paddy soil ecosystems.</title>
        <authorList>
            <person name="van Passel M.W."/>
            <person name="Kant R."/>
            <person name="Palva A."/>
            <person name="Copeland A."/>
            <person name="Lucas S."/>
            <person name="Lapidus A."/>
            <person name="Glavina del Rio T."/>
            <person name="Pitluck S."/>
            <person name="Goltsman E."/>
            <person name="Clum A."/>
            <person name="Sun H."/>
            <person name="Schmutz J."/>
            <person name="Larimer F.W."/>
            <person name="Land M.L."/>
            <person name="Hauser L."/>
            <person name="Kyrpides N."/>
            <person name="Mikhailova N."/>
            <person name="Richardson P.P."/>
            <person name="Janssen P.H."/>
            <person name="de Vos W.M."/>
            <person name="Smidt H."/>
        </authorList>
    </citation>
    <scope>NUCLEOTIDE SEQUENCE [LARGE SCALE GENOMIC DNA]</scope>
    <source>
        <strain evidence="9">DSM 11246 / JCM 15787 / PB90-1</strain>
    </source>
</reference>
<evidence type="ECO:0000256" key="4">
    <source>
        <dbReference type="ARBA" id="ARBA00023136"/>
    </source>
</evidence>
<feature type="transmembrane region" description="Helical" evidence="6">
    <location>
        <begin position="355"/>
        <end position="374"/>
    </location>
</feature>
<feature type="transmembrane region" description="Helical" evidence="6">
    <location>
        <begin position="300"/>
        <end position="319"/>
    </location>
</feature>
<dbReference type="PROSITE" id="PS50850">
    <property type="entry name" value="MFS"/>
    <property type="match status" value="1"/>
</dbReference>
<name>B1ZTR0_OPITP</name>
<dbReference type="GO" id="GO:0035435">
    <property type="term" value="P:phosphate ion transmembrane transport"/>
    <property type="evidence" value="ECO:0007669"/>
    <property type="project" value="TreeGrafter"/>
</dbReference>
<feature type="region of interest" description="Disordered" evidence="5">
    <location>
        <begin position="1"/>
        <end position="25"/>
    </location>
</feature>
<dbReference type="STRING" id="452637.Oter_1562"/>
<dbReference type="PIRSF" id="PIRSF002808">
    <property type="entry name" value="Hexose_phosphate_transp"/>
    <property type="match status" value="1"/>
</dbReference>
<dbReference type="GO" id="GO:0012505">
    <property type="term" value="C:endomembrane system"/>
    <property type="evidence" value="ECO:0007669"/>
    <property type="project" value="UniProtKB-SubCell"/>
</dbReference>
<evidence type="ECO:0000313" key="8">
    <source>
        <dbReference type="EMBL" id="ACB74846.1"/>
    </source>
</evidence>
<protein>
    <submittedName>
        <fullName evidence="8">Major facilitator superfamily MFS_1</fullName>
    </submittedName>
</protein>
<dbReference type="Proteomes" id="UP000007013">
    <property type="component" value="Chromosome"/>
</dbReference>
<feature type="transmembrane region" description="Helical" evidence="6">
    <location>
        <begin position="97"/>
        <end position="121"/>
    </location>
</feature>
<feature type="transmembrane region" description="Helical" evidence="6">
    <location>
        <begin position="386"/>
        <end position="409"/>
    </location>
</feature>
<dbReference type="InterPro" id="IPR000849">
    <property type="entry name" value="Sugar_P_transporter"/>
</dbReference>
<evidence type="ECO:0000259" key="7">
    <source>
        <dbReference type="PROSITE" id="PS50850"/>
    </source>
</evidence>
<dbReference type="eggNOG" id="COG2271">
    <property type="taxonomic scope" value="Bacteria"/>
</dbReference>
<keyword evidence="4 6" id="KW-0472">Membrane</keyword>
<dbReference type="InterPro" id="IPR011701">
    <property type="entry name" value="MFS"/>
</dbReference>
<dbReference type="HOGENOM" id="CLU_559995_0_0_0"/>
<feature type="transmembrane region" description="Helical" evidence="6">
    <location>
        <begin position="172"/>
        <end position="192"/>
    </location>
</feature>
<evidence type="ECO:0000256" key="5">
    <source>
        <dbReference type="SAM" id="MobiDB-lite"/>
    </source>
</evidence>
<dbReference type="PANTHER" id="PTHR43826:SF3">
    <property type="entry name" value="GLUCOSE-6-PHOSPHATE EXCHANGER SLC37A4"/>
    <property type="match status" value="1"/>
</dbReference>
<dbReference type="KEGG" id="ote:Oter_1562"/>
<dbReference type="InterPro" id="IPR020846">
    <property type="entry name" value="MFS_dom"/>
</dbReference>
<feature type="transmembrane region" description="Helical" evidence="6">
    <location>
        <begin position="199"/>
        <end position="219"/>
    </location>
</feature>
<evidence type="ECO:0000256" key="1">
    <source>
        <dbReference type="ARBA" id="ARBA00004127"/>
    </source>
</evidence>
<evidence type="ECO:0000256" key="2">
    <source>
        <dbReference type="ARBA" id="ARBA00022692"/>
    </source>
</evidence>
<dbReference type="PANTHER" id="PTHR43826">
    <property type="entry name" value="GLUCOSE-6-PHOSPHATE EXCHANGER SLC37A4"/>
    <property type="match status" value="1"/>
</dbReference>